<evidence type="ECO:0000313" key="2">
    <source>
        <dbReference type="EMBL" id="MFD1019572.1"/>
    </source>
</evidence>
<keyword evidence="1" id="KW-0472">Membrane</keyword>
<reference evidence="3" key="1">
    <citation type="journal article" date="2019" name="Int. J. Syst. Evol. Microbiol.">
        <title>The Global Catalogue of Microorganisms (GCM) 10K type strain sequencing project: providing services to taxonomists for standard genome sequencing and annotation.</title>
        <authorList>
            <consortium name="The Broad Institute Genomics Platform"/>
            <consortium name="The Broad Institute Genome Sequencing Center for Infectious Disease"/>
            <person name="Wu L."/>
            <person name="Ma J."/>
        </authorList>
    </citation>
    <scope>NUCLEOTIDE SEQUENCE [LARGE SCALE GENOMIC DNA]</scope>
    <source>
        <strain evidence="3">CCUG 56607</strain>
    </source>
</reference>
<dbReference type="EMBL" id="JBHTKL010000005">
    <property type="protein sequence ID" value="MFD1019572.1"/>
    <property type="molecule type" value="Genomic_DNA"/>
</dbReference>
<organism evidence="2 3">
    <name type="scientific">Thalassobacillus hwangdonensis</name>
    <dbReference type="NCBI Taxonomy" id="546108"/>
    <lineage>
        <taxon>Bacteria</taxon>
        <taxon>Bacillati</taxon>
        <taxon>Bacillota</taxon>
        <taxon>Bacilli</taxon>
        <taxon>Bacillales</taxon>
        <taxon>Bacillaceae</taxon>
        <taxon>Thalassobacillus</taxon>
    </lineage>
</organism>
<dbReference type="RefSeq" id="WP_386059682.1">
    <property type="nucleotide sequence ID" value="NZ_JBHTKL010000005.1"/>
</dbReference>
<gene>
    <name evidence="2" type="ORF">ACFQ2J_10350</name>
</gene>
<feature type="transmembrane region" description="Helical" evidence="1">
    <location>
        <begin position="28"/>
        <end position="52"/>
    </location>
</feature>
<keyword evidence="1" id="KW-1133">Transmembrane helix</keyword>
<comment type="caution">
    <text evidence="2">The sequence shown here is derived from an EMBL/GenBank/DDBJ whole genome shotgun (WGS) entry which is preliminary data.</text>
</comment>
<dbReference type="Proteomes" id="UP001596990">
    <property type="component" value="Unassembled WGS sequence"/>
</dbReference>
<protein>
    <submittedName>
        <fullName evidence="2">Uncharacterized protein</fullName>
    </submittedName>
</protein>
<evidence type="ECO:0000256" key="1">
    <source>
        <dbReference type="SAM" id="Phobius"/>
    </source>
</evidence>
<proteinExistence type="predicted"/>
<accession>A0ABW3L2I1</accession>
<keyword evidence="3" id="KW-1185">Reference proteome</keyword>
<sequence>MGTKEVSIESPFLVAAGLFLQMQRTYDIVMIIIFLGIIFTIIATISIGKYYATYTKSKE</sequence>
<evidence type="ECO:0000313" key="3">
    <source>
        <dbReference type="Proteomes" id="UP001596990"/>
    </source>
</evidence>
<name>A0ABW3L2I1_9BACI</name>
<keyword evidence="1" id="KW-0812">Transmembrane</keyword>